<feature type="domain" description="4Fe-4S ferredoxin-type" evidence="4">
    <location>
        <begin position="473"/>
        <end position="501"/>
    </location>
</feature>
<dbReference type="PANTHER" id="PTHR43312:SF2">
    <property type="entry name" value="OXIDOREDUCTASE"/>
    <property type="match status" value="1"/>
</dbReference>
<proteinExistence type="predicted"/>
<dbReference type="InterPro" id="IPR017900">
    <property type="entry name" value="4Fe4S_Fe_S_CS"/>
</dbReference>
<organism evidence="5 6">
    <name type="scientific">Candidatus Borkfalkia faecavium</name>
    <dbReference type="NCBI Taxonomy" id="2838508"/>
    <lineage>
        <taxon>Bacteria</taxon>
        <taxon>Bacillati</taxon>
        <taxon>Bacillota</taxon>
        <taxon>Clostridia</taxon>
        <taxon>Christensenellales</taxon>
        <taxon>Christensenellaceae</taxon>
        <taxon>Candidatus Borkfalkia</taxon>
    </lineage>
</organism>
<dbReference type="Gene3D" id="3.20.20.100">
    <property type="entry name" value="NADP-dependent oxidoreductase domain"/>
    <property type="match status" value="1"/>
</dbReference>
<dbReference type="PANTHER" id="PTHR43312">
    <property type="entry name" value="D-THREO-ALDOSE 1-DEHYDROGENASE"/>
    <property type="match status" value="1"/>
</dbReference>
<keyword evidence="1" id="KW-0479">Metal-binding</keyword>
<evidence type="ECO:0000256" key="1">
    <source>
        <dbReference type="ARBA" id="ARBA00022723"/>
    </source>
</evidence>
<dbReference type="InterPro" id="IPR036812">
    <property type="entry name" value="NAD(P)_OxRdtase_dom_sf"/>
</dbReference>
<dbReference type="GO" id="GO:0046872">
    <property type="term" value="F:metal ion binding"/>
    <property type="evidence" value="ECO:0007669"/>
    <property type="project" value="UniProtKB-KW"/>
</dbReference>
<evidence type="ECO:0000313" key="6">
    <source>
        <dbReference type="Proteomes" id="UP000886847"/>
    </source>
</evidence>
<dbReference type="InterPro" id="IPR037081">
    <property type="entry name" value="Hyp_TM1506"/>
</dbReference>
<dbReference type="SUPFAM" id="SSF46548">
    <property type="entry name" value="alpha-helical ferredoxin"/>
    <property type="match status" value="1"/>
</dbReference>
<dbReference type="Pfam" id="PF08973">
    <property type="entry name" value="TM1506"/>
    <property type="match status" value="1"/>
</dbReference>
<dbReference type="Pfam" id="PF13187">
    <property type="entry name" value="Fer4_9"/>
    <property type="match status" value="1"/>
</dbReference>
<comment type="caution">
    <text evidence="5">The sequence shown here is derived from an EMBL/GenBank/DDBJ whole genome shotgun (WGS) entry which is preliminary data.</text>
</comment>
<dbReference type="Proteomes" id="UP000886847">
    <property type="component" value="Unassembled WGS sequence"/>
</dbReference>
<dbReference type="InterPro" id="IPR023210">
    <property type="entry name" value="NADP_OxRdtase_dom"/>
</dbReference>
<sequence>MEQSVSAPLQRAKQLLGGETSLAVVQNSEERTFDSRGIGALLDLLPQGGLRGASVADKIVGKAAALLMVRGGVKEVYAETLSESGDAVLRRYNIPYACGTLTPAIQNREGTGPCPMEKAVENISDPGTAQAVLRARRDELADGRPSAKKLGFGCMRLPVVGGKTGQIDIGRFAGMIDTFLSRGFTYFDTAYRYHDGDSEPALRKALVERHPRDSFTVTTKMPMFMVHKREDMERIFDDQLQRLGVEYFDYYWLHALNRLEYMKVQKLDAFGFIMQKKKEGRIRHIGFSFHDTAKTLDNILADHPEAEYVQLQINYLDWNSRLVQSRACYETAMRRGVPVIVMEPVKGGALASLPPAAVQMLKNHDAAASPASWAVRFAASLPGVAYVLSGMSDEAQLDDNTSYMQNFVPLTEEENKLAFAAGAIVKGGTAVPCTGCRYCAEGCPQHIAIPEYFALLNENKHTGGGKEMYAELAKAHGRASDCIRCGKCEKICPQHIKIRSFLQKAAQTFEQP</sequence>
<dbReference type="SUPFAM" id="SSF53927">
    <property type="entry name" value="Cytidine deaminase-like"/>
    <property type="match status" value="1"/>
</dbReference>
<accession>A0A9D1W0V2</accession>
<dbReference type="CDD" id="cd19096">
    <property type="entry name" value="AKR_Fe-S_oxidoreductase"/>
    <property type="match status" value="1"/>
</dbReference>
<reference evidence="5" key="1">
    <citation type="journal article" date="2021" name="PeerJ">
        <title>Extensive microbial diversity within the chicken gut microbiome revealed by metagenomics and culture.</title>
        <authorList>
            <person name="Gilroy R."/>
            <person name="Ravi A."/>
            <person name="Getino M."/>
            <person name="Pursley I."/>
            <person name="Horton D.L."/>
            <person name="Alikhan N.F."/>
            <person name="Baker D."/>
            <person name="Gharbi K."/>
            <person name="Hall N."/>
            <person name="Watson M."/>
            <person name="Adriaenssens E.M."/>
            <person name="Foster-Nyarko E."/>
            <person name="Jarju S."/>
            <person name="Secka A."/>
            <person name="Antonio M."/>
            <person name="Oren A."/>
            <person name="Chaudhuri R.R."/>
            <person name="La Ragione R."/>
            <person name="Hildebrand F."/>
            <person name="Pallen M.J."/>
        </authorList>
    </citation>
    <scope>NUCLEOTIDE SEQUENCE</scope>
    <source>
        <strain evidence="5">2189</strain>
    </source>
</reference>
<dbReference type="PROSITE" id="PS00198">
    <property type="entry name" value="4FE4S_FER_1"/>
    <property type="match status" value="1"/>
</dbReference>
<dbReference type="Pfam" id="PF00248">
    <property type="entry name" value="Aldo_ket_red"/>
    <property type="match status" value="1"/>
</dbReference>
<reference evidence="5" key="2">
    <citation type="submission" date="2021-04" db="EMBL/GenBank/DDBJ databases">
        <authorList>
            <person name="Gilroy R."/>
        </authorList>
    </citation>
    <scope>NUCLEOTIDE SEQUENCE</scope>
    <source>
        <strain evidence="5">2189</strain>
    </source>
</reference>
<dbReference type="Gene3D" id="3.40.140.30">
    <property type="entry name" value="Hypothetical protein TM1506"/>
    <property type="match status" value="1"/>
</dbReference>
<gene>
    <name evidence="5" type="ORF">H9851_03960</name>
</gene>
<dbReference type="GO" id="GO:0051536">
    <property type="term" value="F:iron-sulfur cluster binding"/>
    <property type="evidence" value="ECO:0007669"/>
    <property type="project" value="UniProtKB-KW"/>
</dbReference>
<evidence type="ECO:0000313" key="5">
    <source>
        <dbReference type="EMBL" id="HIX50416.1"/>
    </source>
</evidence>
<dbReference type="InterPro" id="IPR015067">
    <property type="entry name" value="DUF1893_TM1506-like"/>
</dbReference>
<dbReference type="InterPro" id="IPR016193">
    <property type="entry name" value="Cytidine_deaminase-like"/>
</dbReference>
<dbReference type="PROSITE" id="PS51379">
    <property type="entry name" value="4FE4S_FER_2"/>
    <property type="match status" value="1"/>
</dbReference>
<dbReference type="InterPro" id="IPR017896">
    <property type="entry name" value="4Fe4S_Fe-S-bd"/>
</dbReference>
<keyword evidence="2" id="KW-0408">Iron</keyword>
<evidence type="ECO:0000256" key="3">
    <source>
        <dbReference type="ARBA" id="ARBA00023014"/>
    </source>
</evidence>
<dbReference type="AlphaFoldDB" id="A0A9D1W0V2"/>
<evidence type="ECO:0000259" key="4">
    <source>
        <dbReference type="PROSITE" id="PS51379"/>
    </source>
</evidence>
<dbReference type="SUPFAM" id="SSF51430">
    <property type="entry name" value="NAD(P)-linked oxidoreductase"/>
    <property type="match status" value="1"/>
</dbReference>
<name>A0A9D1W0V2_9FIRM</name>
<dbReference type="GO" id="GO:0003824">
    <property type="term" value="F:catalytic activity"/>
    <property type="evidence" value="ECO:0007669"/>
    <property type="project" value="InterPro"/>
</dbReference>
<protein>
    <submittedName>
        <fullName evidence="5">DUF1893 domain-containing protein</fullName>
    </submittedName>
</protein>
<keyword evidence="3" id="KW-0411">Iron-sulfur</keyword>
<dbReference type="InterPro" id="IPR053135">
    <property type="entry name" value="AKR2_Oxidoreductase"/>
</dbReference>
<dbReference type="EMBL" id="DXEW01000020">
    <property type="protein sequence ID" value="HIX50416.1"/>
    <property type="molecule type" value="Genomic_DNA"/>
</dbReference>
<evidence type="ECO:0000256" key="2">
    <source>
        <dbReference type="ARBA" id="ARBA00023004"/>
    </source>
</evidence>
<dbReference type="Gene3D" id="3.30.70.20">
    <property type="match status" value="1"/>
</dbReference>